<name>A0AAN9QL55_CANGL</name>
<comment type="caution">
    <text evidence="1">The sequence shown here is derived from an EMBL/GenBank/DDBJ whole genome shotgun (WGS) entry which is preliminary data.</text>
</comment>
<evidence type="ECO:0000313" key="2">
    <source>
        <dbReference type="Proteomes" id="UP001367508"/>
    </source>
</evidence>
<gene>
    <name evidence="1" type="ORF">VNO77_19186</name>
</gene>
<keyword evidence="2" id="KW-1185">Reference proteome</keyword>
<dbReference type="Proteomes" id="UP001367508">
    <property type="component" value="Unassembled WGS sequence"/>
</dbReference>
<dbReference type="AlphaFoldDB" id="A0AAN9QL55"/>
<reference evidence="1 2" key="1">
    <citation type="submission" date="2024-01" db="EMBL/GenBank/DDBJ databases">
        <title>The genomes of 5 underutilized Papilionoideae crops provide insights into root nodulation and disease resistanc.</title>
        <authorList>
            <person name="Jiang F."/>
        </authorList>
    </citation>
    <scope>NUCLEOTIDE SEQUENCE [LARGE SCALE GENOMIC DNA]</scope>
    <source>
        <strain evidence="1">LVBAO_FW01</strain>
        <tissue evidence="1">Leaves</tissue>
    </source>
</reference>
<sequence length="163" mass="18782">MFQGLSSISYYTISILSSWEENKVTPNLVTPLDAHSNVIIPNMGTSNIPAQMTHVFEVRERIFVMLEMQAKPNFLSCLNLSKAFIIHSLLFKQYLVESHGCKNTRLFQFHYLSFQLFVFIEEDDYLECTLGSSFPKNDAMHLYGAFKGTFSFQNCLKLSCEEH</sequence>
<proteinExistence type="predicted"/>
<dbReference type="EMBL" id="JAYMYQ010000004">
    <property type="protein sequence ID" value="KAK7338571.1"/>
    <property type="molecule type" value="Genomic_DNA"/>
</dbReference>
<protein>
    <submittedName>
        <fullName evidence="1">Uncharacterized protein</fullName>
    </submittedName>
</protein>
<organism evidence="1 2">
    <name type="scientific">Canavalia gladiata</name>
    <name type="common">Sword bean</name>
    <name type="synonym">Dolichos gladiatus</name>
    <dbReference type="NCBI Taxonomy" id="3824"/>
    <lineage>
        <taxon>Eukaryota</taxon>
        <taxon>Viridiplantae</taxon>
        <taxon>Streptophyta</taxon>
        <taxon>Embryophyta</taxon>
        <taxon>Tracheophyta</taxon>
        <taxon>Spermatophyta</taxon>
        <taxon>Magnoliopsida</taxon>
        <taxon>eudicotyledons</taxon>
        <taxon>Gunneridae</taxon>
        <taxon>Pentapetalae</taxon>
        <taxon>rosids</taxon>
        <taxon>fabids</taxon>
        <taxon>Fabales</taxon>
        <taxon>Fabaceae</taxon>
        <taxon>Papilionoideae</taxon>
        <taxon>50 kb inversion clade</taxon>
        <taxon>NPAAA clade</taxon>
        <taxon>indigoferoid/millettioid clade</taxon>
        <taxon>Phaseoleae</taxon>
        <taxon>Canavalia</taxon>
    </lineage>
</organism>
<accession>A0AAN9QL55</accession>
<evidence type="ECO:0000313" key="1">
    <source>
        <dbReference type="EMBL" id="KAK7338571.1"/>
    </source>
</evidence>